<dbReference type="EMBL" id="JAXAFO010000011">
    <property type="protein sequence ID" value="MDX6849353.1"/>
    <property type="molecule type" value="Genomic_DNA"/>
</dbReference>
<evidence type="ECO:0000256" key="2">
    <source>
        <dbReference type="ARBA" id="ARBA00005594"/>
    </source>
</evidence>
<dbReference type="CDD" id="cd00672">
    <property type="entry name" value="CysRS_core"/>
    <property type="match status" value="1"/>
</dbReference>
<proteinExistence type="inferred from homology"/>
<dbReference type="SUPFAM" id="SSF47323">
    <property type="entry name" value="Anticodon-binding domain of a subclass of class I aminoacyl-tRNA synthetases"/>
    <property type="match status" value="1"/>
</dbReference>
<dbReference type="Gene3D" id="1.20.120.1910">
    <property type="entry name" value="Cysteine-tRNA ligase, C-terminal anti-codon recognition domain"/>
    <property type="match status" value="1"/>
</dbReference>
<keyword evidence="11 12" id="KW-0030">Aminoacyl-tRNA synthetase</keyword>
<dbReference type="EC" id="6.1.1.16" evidence="12"/>
<reference evidence="14 15" key="1">
    <citation type="submission" date="2023-11" db="EMBL/GenBank/DDBJ databases">
        <title>Gilvimarinus fulvus sp. nov., isolated from the surface of Kelp.</title>
        <authorList>
            <person name="Sun Y.Y."/>
            <person name="Gong Y."/>
            <person name="Du Z.J."/>
        </authorList>
    </citation>
    <scope>NUCLEOTIDE SEQUENCE [LARGE SCALE GENOMIC DNA]</scope>
    <source>
        <strain evidence="14 15">SDUM040013</strain>
    </source>
</reference>
<comment type="similarity">
    <text evidence="2 12">Belongs to the class-I aminoacyl-tRNA synthetase family.</text>
</comment>
<name>A0ABU4S0I2_9GAMM</name>
<dbReference type="Proteomes" id="UP001273505">
    <property type="component" value="Unassembled WGS sequence"/>
</dbReference>
<organism evidence="14 15">
    <name type="scientific">Gilvimarinus gilvus</name>
    <dbReference type="NCBI Taxonomy" id="3058038"/>
    <lineage>
        <taxon>Bacteria</taxon>
        <taxon>Pseudomonadati</taxon>
        <taxon>Pseudomonadota</taxon>
        <taxon>Gammaproteobacteria</taxon>
        <taxon>Cellvibrionales</taxon>
        <taxon>Cellvibrionaceae</taxon>
        <taxon>Gilvimarinus</taxon>
    </lineage>
</organism>
<dbReference type="InterPro" id="IPR014729">
    <property type="entry name" value="Rossmann-like_a/b/a_fold"/>
</dbReference>
<dbReference type="PANTHER" id="PTHR10890:SF3">
    <property type="entry name" value="CYSTEINE--TRNA LIGASE, CYTOPLASMIC"/>
    <property type="match status" value="1"/>
</dbReference>
<keyword evidence="4 12" id="KW-0963">Cytoplasm</keyword>
<feature type="short sequence motif" description="'HIGH' region" evidence="12">
    <location>
        <begin position="31"/>
        <end position="41"/>
    </location>
</feature>
<comment type="subunit">
    <text evidence="3 12">Monomer.</text>
</comment>
<dbReference type="InterPro" id="IPR015273">
    <property type="entry name" value="Cys-tRNA-synt_Ia_DALR"/>
</dbReference>
<evidence type="ECO:0000313" key="14">
    <source>
        <dbReference type="EMBL" id="MDX6849353.1"/>
    </source>
</evidence>
<evidence type="ECO:0000256" key="10">
    <source>
        <dbReference type="ARBA" id="ARBA00022917"/>
    </source>
</evidence>
<keyword evidence="7 12" id="KW-0547">Nucleotide-binding</keyword>
<comment type="caution">
    <text evidence="14">The sequence shown here is derived from an EMBL/GenBank/DDBJ whole genome shotgun (WGS) entry which is preliminary data.</text>
</comment>
<evidence type="ECO:0000259" key="13">
    <source>
        <dbReference type="SMART" id="SM00840"/>
    </source>
</evidence>
<dbReference type="InterPro" id="IPR009080">
    <property type="entry name" value="tRNAsynth_Ia_anticodon-bd"/>
</dbReference>
<dbReference type="Gene3D" id="3.40.50.620">
    <property type="entry name" value="HUPs"/>
    <property type="match status" value="1"/>
</dbReference>
<evidence type="ECO:0000256" key="9">
    <source>
        <dbReference type="ARBA" id="ARBA00022840"/>
    </source>
</evidence>
<dbReference type="Pfam" id="PF09190">
    <property type="entry name" value="DALR_2"/>
    <property type="match status" value="1"/>
</dbReference>
<keyword evidence="8 12" id="KW-0862">Zinc</keyword>
<evidence type="ECO:0000256" key="3">
    <source>
        <dbReference type="ARBA" id="ARBA00011245"/>
    </source>
</evidence>
<evidence type="ECO:0000256" key="6">
    <source>
        <dbReference type="ARBA" id="ARBA00022723"/>
    </source>
</evidence>
<evidence type="ECO:0000256" key="1">
    <source>
        <dbReference type="ARBA" id="ARBA00004496"/>
    </source>
</evidence>
<dbReference type="SMART" id="SM00840">
    <property type="entry name" value="DALR_2"/>
    <property type="match status" value="1"/>
</dbReference>
<comment type="catalytic activity">
    <reaction evidence="12">
        <text>tRNA(Cys) + L-cysteine + ATP = L-cysteinyl-tRNA(Cys) + AMP + diphosphate</text>
        <dbReference type="Rhea" id="RHEA:17773"/>
        <dbReference type="Rhea" id="RHEA-COMP:9661"/>
        <dbReference type="Rhea" id="RHEA-COMP:9679"/>
        <dbReference type="ChEBI" id="CHEBI:30616"/>
        <dbReference type="ChEBI" id="CHEBI:33019"/>
        <dbReference type="ChEBI" id="CHEBI:35235"/>
        <dbReference type="ChEBI" id="CHEBI:78442"/>
        <dbReference type="ChEBI" id="CHEBI:78517"/>
        <dbReference type="ChEBI" id="CHEBI:456215"/>
        <dbReference type="EC" id="6.1.1.16"/>
    </reaction>
</comment>
<dbReference type="Pfam" id="PF23493">
    <property type="entry name" value="CysS_C"/>
    <property type="match status" value="1"/>
</dbReference>
<dbReference type="PRINTS" id="PR00983">
    <property type="entry name" value="TRNASYNTHCYS"/>
</dbReference>
<dbReference type="SUPFAM" id="SSF52374">
    <property type="entry name" value="Nucleotidylyl transferase"/>
    <property type="match status" value="1"/>
</dbReference>
<dbReference type="InterPro" id="IPR024909">
    <property type="entry name" value="Cys-tRNA/MSH_ligase"/>
</dbReference>
<keyword evidence="10 12" id="KW-0648">Protein biosynthesis</keyword>
<dbReference type="Pfam" id="PF01406">
    <property type="entry name" value="tRNA-synt_1e"/>
    <property type="match status" value="1"/>
</dbReference>
<feature type="binding site" evidence="12">
    <location>
        <position position="270"/>
    </location>
    <ligand>
        <name>ATP</name>
        <dbReference type="ChEBI" id="CHEBI:30616"/>
    </ligand>
</feature>
<evidence type="ECO:0000256" key="8">
    <source>
        <dbReference type="ARBA" id="ARBA00022833"/>
    </source>
</evidence>
<feature type="domain" description="Cysteinyl-tRNA synthetase class Ia DALR" evidence="13">
    <location>
        <begin position="345"/>
        <end position="404"/>
    </location>
</feature>
<gene>
    <name evidence="12 14" type="primary">cysS</name>
    <name evidence="14" type="ORF">SCD92_08275</name>
</gene>
<evidence type="ECO:0000256" key="7">
    <source>
        <dbReference type="ARBA" id="ARBA00022741"/>
    </source>
</evidence>
<evidence type="ECO:0000313" key="15">
    <source>
        <dbReference type="Proteomes" id="UP001273505"/>
    </source>
</evidence>
<dbReference type="InterPro" id="IPR056411">
    <property type="entry name" value="CysS_C"/>
</dbReference>
<feature type="short sequence motif" description="'KMSKS' region" evidence="12">
    <location>
        <begin position="267"/>
        <end position="271"/>
    </location>
</feature>
<sequence length="463" mass="51833">MSLKIYSTLTRNKEEFKPNQAGKISMYVCGITVYDYCHIGHARVLVAFDVITRFLRARGWDVHYVRNITDIDDKIIKRADENGEDYTDLTSRFIDFMHEDERALGVVQPSQEPRATAHIKDIVQMVGELIAKGHAYAASNGDVYYRVSSFAEYGKLTNKNPEDLLAGARVEVDEAKEDPRDFALWKHAEDREVGWPSPWGKGRPGWHIECSAMSKHCLGANFDIHGGGPDLPFPHHENEIAQSEAANGCTYANYWMHAGAVRLDGEKMSKSLGNFFTIREVLKKYHPETVRYVLLGSHYRSPINYSEDNLIEARSGLERFYSALRGYENVEVVALAELSDDYSARFIAAMEDDFNTSVALAAMFDAVRALNTAKGTAEAQSLAVSIKTMGQVLGILQDVPDAFLQADSGEGMQARDIEALIAERVQAKLDKNFARADEIRAQLTDAGIMLEDSAEGTKWRRES</sequence>
<keyword evidence="5 12" id="KW-0436">Ligase</keyword>
<dbReference type="GO" id="GO:0004817">
    <property type="term" value="F:cysteine-tRNA ligase activity"/>
    <property type="evidence" value="ECO:0007669"/>
    <property type="project" value="UniProtKB-EC"/>
</dbReference>
<keyword evidence="9 12" id="KW-0067">ATP-binding</keyword>
<feature type="binding site" evidence="12">
    <location>
        <position position="210"/>
    </location>
    <ligand>
        <name>Zn(2+)</name>
        <dbReference type="ChEBI" id="CHEBI:29105"/>
    </ligand>
</feature>
<evidence type="ECO:0000256" key="11">
    <source>
        <dbReference type="ARBA" id="ARBA00023146"/>
    </source>
</evidence>
<feature type="binding site" evidence="12">
    <location>
        <position position="239"/>
    </location>
    <ligand>
        <name>Zn(2+)</name>
        <dbReference type="ChEBI" id="CHEBI:29105"/>
    </ligand>
</feature>
<dbReference type="CDD" id="cd07963">
    <property type="entry name" value="Anticodon_Ia_Cys"/>
    <property type="match status" value="1"/>
</dbReference>
<evidence type="ECO:0000256" key="4">
    <source>
        <dbReference type="ARBA" id="ARBA00022490"/>
    </source>
</evidence>
<evidence type="ECO:0000256" key="5">
    <source>
        <dbReference type="ARBA" id="ARBA00022598"/>
    </source>
</evidence>
<keyword evidence="15" id="KW-1185">Reference proteome</keyword>
<feature type="binding site" evidence="12">
    <location>
        <position position="235"/>
    </location>
    <ligand>
        <name>Zn(2+)</name>
        <dbReference type="ChEBI" id="CHEBI:29105"/>
    </ligand>
</feature>
<dbReference type="RefSeq" id="WP_302721936.1">
    <property type="nucleotide sequence ID" value="NZ_JAULRU010000418.1"/>
</dbReference>
<dbReference type="NCBIfam" id="TIGR00435">
    <property type="entry name" value="cysS"/>
    <property type="match status" value="1"/>
</dbReference>
<dbReference type="InterPro" id="IPR015803">
    <property type="entry name" value="Cys-tRNA-ligase"/>
</dbReference>
<dbReference type="InterPro" id="IPR032678">
    <property type="entry name" value="tRNA-synt_1_cat_dom"/>
</dbReference>
<dbReference type="HAMAP" id="MF_00041">
    <property type="entry name" value="Cys_tRNA_synth"/>
    <property type="match status" value="1"/>
</dbReference>
<dbReference type="PANTHER" id="PTHR10890">
    <property type="entry name" value="CYSTEINYL-TRNA SYNTHETASE"/>
    <property type="match status" value="1"/>
</dbReference>
<feature type="binding site" evidence="12">
    <location>
        <position position="29"/>
    </location>
    <ligand>
        <name>Zn(2+)</name>
        <dbReference type="ChEBI" id="CHEBI:29105"/>
    </ligand>
</feature>
<comment type="cofactor">
    <cofactor evidence="12">
        <name>Zn(2+)</name>
        <dbReference type="ChEBI" id="CHEBI:29105"/>
    </cofactor>
    <text evidence="12">Binds 1 zinc ion per subunit.</text>
</comment>
<protein>
    <recommendedName>
        <fullName evidence="12">Cysteine--tRNA ligase</fullName>
        <ecNumber evidence="12">6.1.1.16</ecNumber>
    </recommendedName>
    <alternativeName>
        <fullName evidence="12">Cysteinyl-tRNA synthetase</fullName>
        <shortName evidence="12">CysRS</shortName>
    </alternativeName>
</protein>
<keyword evidence="6 12" id="KW-0479">Metal-binding</keyword>
<comment type="subcellular location">
    <subcellularLocation>
        <location evidence="1 12">Cytoplasm</location>
    </subcellularLocation>
</comment>
<evidence type="ECO:0000256" key="12">
    <source>
        <dbReference type="HAMAP-Rule" id="MF_00041"/>
    </source>
</evidence>
<accession>A0ABU4S0I2</accession>